<dbReference type="EMBL" id="CP136336">
    <property type="protein sequence ID" value="WOB10247.1"/>
    <property type="molecule type" value="Genomic_DNA"/>
</dbReference>
<dbReference type="Proteomes" id="UP001303946">
    <property type="component" value="Chromosome"/>
</dbReference>
<reference evidence="1 2" key="1">
    <citation type="submission" date="2023-10" db="EMBL/GenBank/DDBJ databases">
        <title>Bacteria for the degradation of biodegradable plastic PBAT(Polybutylene adipate terephthalate).</title>
        <authorList>
            <person name="Weon H.-Y."/>
            <person name="Yeon J."/>
        </authorList>
    </citation>
    <scope>NUCLEOTIDE SEQUENCE [LARGE SCALE GENOMIC DNA]</scope>
    <source>
        <strain evidence="1 2">SBD 7-3</strain>
    </source>
</reference>
<proteinExistence type="predicted"/>
<dbReference type="RefSeq" id="WP_316703154.1">
    <property type="nucleotide sequence ID" value="NZ_CP136336.1"/>
</dbReference>
<name>A0ABZ0CZ68_9BURK</name>
<evidence type="ECO:0000313" key="1">
    <source>
        <dbReference type="EMBL" id="WOB10247.1"/>
    </source>
</evidence>
<sequence length="121" mass="12986">MPMHALQDLPFTSVVPGRPGALPDVATLKRQIALAALVHCELTEQALGVYAPPKEVREVQLTYAATDQIRTMWQGLRQAGSTAPPTIPLKVFVTGFGQDSNGDTWADIEVHPGLAEWAGLA</sequence>
<accession>A0ABZ0CZ68</accession>
<organism evidence="1 2">
    <name type="scientific">Piscinibacter gummiphilus</name>
    <dbReference type="NCBI Taxonomy" id="946333"/>
    <lineage>
        <taxon>Bacteria</taxon>
        <taxon>Pseudomonadati</taxon>
        <taxon>Pseudomonadota</taxon>
        <taxon>Betaproteobacteria</taxon>
        <taxon>Burkholderiales</taxon>
        <taxon>Sphaerotilaceae</taxon>
        <taxon>Piscinibacter</taxon>
    </lineage>
</organism>
<gene>
    <name evidence="1" type="ORF">RXV79_09325</name>
</gene>
<protein>
    <submittedName>
        <fullName evidence="1">Uncharacterized protein</fullName>
    </submittedName>
</protein>
<keyword evidence="2" id="KW-1185">Reference proteome</keyword>
<evidence type="ECO:0000313" key="2">
    <source>
        <dbReference type="Proteomes" id="UP001303946"/>
    </source>
</evidence>